<gene>
    <name evidence="2" type="ORF">K503DRAFT_805350</name>
</gene>
<dbReference type="EMBL" id="KV449059">
    <property type="protein sequence ID" value="OAX32280.1"/>
    <property type="molecule type" value="Genomic_DNA"/>
</dbReference>
<keyword evidence="3" id="KW-1185">Reference proteome</keyword>
<feature type="region of interest" description="Disordered" evidence="1">
    <location>
        <begin position="1"/>
        <end position="163"/>
    </location>
</feature>
<organism evidence="2 3">
    <name type="scientific">Rhizopogon vinicolor AM-OR11-026</name>
    <dbReference type="NCBI Taxonomy" id="1314800"/>
    <lineage>
        <taxon>Eukaryota</taxon>
        <taxon>Fungi</taxon>
        <taxon>Dikarya</taxon>
        <taxon>Basidiomycota</taxon>
        <taxon>Agaricomycotina</taxon>
        <taxon>Agaricomycetes</taxon>
        <taxon>Agaricomycetidae</taxon>
        <taxon>Boletales</taxon>
        <taxon>Suillineae</taxon>
        <taxon>Rhizopogonaceae</taxon>
        <taxon>Rhizopogon</taxon>
    </lineage>
</organism>
<sequence length="421" mass="46344">MPLVTCSGRQTKAPPLADDVHTRVSKDQGATESDVDDNQTRSRAGPKSAMDAQTQDHPHPRPKARPLPRSERSGPMTSSAEDEMFFSNFARHSSFARKKSLTRKKSSDVNESPEVQLADGSALMQAEFSVDGSTNGANDNESSARPGEDSTLQMAESKLQFHPTFRPTVNAVVLQRRTKERDAVPSNGECDGTTFTSEREKTAVASTTVHLRRSGAHKSYTPDHESEPAESSDSDSDWATAEEKLSANGKQKGPAAAANHGDDAEGCNEEDTSEDEDVITHKAGRLSKEGVLKAEEFGKKVMAEATAIGKEFGKHWRVILIEAGLATKATRKESPWNQHQAWFPTILPLSKEPNLASWKVKQKVHYHDHSYRDPNHEPLWKEIRHHWDSVVASPEGLSSRESSSLMTAVREAFAKSVSVLW</sequence>
<dbReference type="OrthoDB" id="2666400at2759"/>
<evidence type="ECO:0000256" key="1">
    <source>
        <dbReference type="SAM" id="MobiDB-lite"/>
    </source>
</evidence>
<feature type="compositionally biased region" description="Polar residues" evidence="1">
    <location>
        <begin position="131"/>
        <end position="143"/>
    </location>
</feature>
<dbReference type="Proteomes" id="UP000092154">
    <property type="component" value="Unassembled WGS sequence"/>
</dbReference>
<protein>
    <submittedName>
        <fullName evidence="2">Uncharacterized protein</fullName>
    </submittedName>
</protein>
<feature type="compositionally biased region" description="Acidic residues" evidence="1">
    <location>
        <begin position="264"/>
        <end position="277"/>
    </location>
</feature>
<evidence type="ECO:0000313" key="3">
    <source>
        <dbReference type="Proteomes" id="UP000092154"/>
    </source>
</evidence>
<feature type="region of interest" description="Disordered" evidence="1">
    <location>
        <begin position="180"/>
        <end position="282"/>
    </location>
</feature>
<name>A0A1B7MI54_9AGAM</name>
<accession>A0A1B7MI54</accession>
<proteinExistence type="predicted"/>
<dbReference type="InParanoid" id="A0A1B7MI54"/>
<evidence type="ECO:0000313" key="2">
    <source>
        <dbReference type="EMBL" id="OAX32280.1"/>
    </source>
</evidence>
<dbReference type="AlphaFoldDB" id="A0A1B7MI54"/>
<reference evidence="2 3" key="1">
    <citation type="submission" date="2016-06" db="EMBL/GenBank/DDBJ databases">
        <title>Comparative genomics of the ectomycorrhizal sister species Rhizopogon vinicolor and Rhizopogon vesiculosus (Basidiomycota: Boletales) reveals a divergence of the mating type B locus.</title>
        <authorList>
            <consortium name="DOE Joint Genome Institute"/>
            <person name="Mujic A.B."/>
            <person name="Kuo A."/>
            <person name="Tritt A."/>
            <person name="Lipzen A."/>
            <person name="Chen C."/>
            <person name="Johnson J."/>
            <person name="Sharma A."/>
            <person name="Barry K."/>
            <person name="Grigoriev I.V."/>
            <person name="Spatafora J.W."/>
        </authorList>
    </citation>
    <scope>NUCLEOTIDE SEQUENCE [LARGE SCALE GENOMIC DNA]</scope>
    <source>
        <strain evidence="2 3">AM-OR11-026</strain>
    </source>
</reference>
<feature type="compositionally biased region" description="Basic residues" evidence="1">
    <location>
        <begin position="94"/>
        <end position="104"/>
    </location>
</feature>